<protein>
    <submittedName>
        <fullName evidence="2">Uncharacterized protein</fullName>
    </submittedName>
</protein>
<accession>A0A2H3NYI2</accession>
<proteinExistence type="predicted"/>
<evidence type="ECO:0000313" key="2">
    <source>
        <dbReference type="EMBL" id="PEN05687.1"/>
    </source>
</evidence>
<sequence>MPLSASAQTSSSSDTAEDAIDEDPHASRLVFSNTARPLGADEVYVSLSSIVVPQLGYGITDWLGVEIGGQFIPELNPKLFYIDPIAQIWQRDELHVAVGSRLSMVRGRQYGIGTRSRVLATSDALILDESWDAHWQPEVLATVAGSRGALTGGVGLHVSTTASDLGGSYLDSAYLKVGAELQLLSWMRFISESEVHGGYTDRVLAQVRTPDGDSSTQFIESTGAYLQSANALRLHGDHFATELGIGVQALTDPVISTDDTSLFGVIRFTYQF</sequence>
<name>A0A2H3NYI2_9BACT</name>
<dbReference type="AlphaFoldDB" id="A0A2H3NYI2"/>
<comment type="caution">
    <text evidence="2">The sequence shown here is derived from an EMBL/GenBank/DDBJ whole genome shotgun (WGS) entry which is preliminary data.</text>
</comment>
<evidence type="ECO:0000313" key="3">
    <source>
        <dbReference type="Proteomes" id="UP000221024"/>
    </source>
</evidence>
<feature type="compositionally biased region" description="Low complexity" evidence="1">
    <location>
        <begin position="1"/>
        <end position="14"/>
    </location>
</feature>
<organism evidence="2 3">
    <name type="scientific">Longimonas halophila</name>
    <dbReference type="NCBI Taxonomy" id="1469170"/>
    <lineage>
        <taxon>Bacteria</taxon>
        <taxon>Pseudomonadati</taxon>
        <taxon>Rhodothermota</taxon>
        <taxon>Rhodothermia</taxon>
        <taxon>Rhodothermales</taxon>
        <taxon>Salisaetaceae</taxon>
        <taxon>Longimonas</taxon>
    </lineage>
</organism>
<dbReference type="EMBL" id="PDEP01000012">
    <property type="protein sequence ID" value="PEN05687.1"/>
    <property type="molecule type" value="Genomic_DNA"/>
</dbReference>
<feature type="region of interest" description="Disordered" evidence="1">
    <location>
        <begin position="1"/>
        <end position="20"/>
    </location>
</feature>
<evidence type="ECO:0000256" key="1">
    <source>
        <dbReference type="SAM" id="MobiDB-lite"/>
    </source>
</evidence>
<keyword evidence="3" id="KW-1185">Reference proteome</keyword>
<dbReference type="Proteomes" id="UP000221024">
    <property type="component" value="Unassembled WGS sequence"/>
</dbReference>
<gene>
    <name evidence="2" type="ORF">CRI93_12315</name>
</gene>
<reference evidence="2 3" key="1">
    <citation type="submission" date="2017-10" db="EMBL/GenBank/DDBJ databases">
        <title>Draft genome of Longimonas halophila.</title>
        <authorList>
            <person name="Goh K.M."/>
            <person name="Shamsir M.S."/>
            <person name="Lim S.W."/>
        </authorList>
    </citation>
    <scope>NUCLEOTIDE SEQUENCE [LARGE SCALE GENOMIC DNA]</scope>
    <source>
        <strain evidence="2 3">KCTC 42399</strain>
    </source>
</reference>